<feature type="compositionally biased region" description="Basic and acidic residues" evidence="1">
    <location>
        <begin position="164"/>
        <end position="176"/>
    </location>
</feature>
<evidence type="ECO:0000313" key="4">
    <source>
        <dbReference type="Proteomes" id="UP001211907"/>
    </source>
</evidence>
<evidence type="ECO:0000256" key="1">
    <source>
        <dbReference type="SAM" id="MobiDB-lite"/>
    </source>
</evidence>
<reference evidence="3" key="1">
    <citation type="submission" date="2020-05" db="EMBL/GenBank/DDBJ databases">
        <title>Phylogenomic resolution of chytrid fungi.</title>
        <authorList>
            <person name="Stajich J.E."/>
            <person name="Amses K."/>
            <person name="Simmons R."/>
            <person name="Seto K."/>
            <person name="Myers J."/>
            <person name="Bonds A."/>
            <person name="Quandt C.A."/>
            <person name="Barry K."/>
            <person name="Liu P."/>
            <person name="Grigoriev I."/>
            <person name="Longcore J.E."/>
            <person name="James T.Y."/>
        </authorList>
    </citation>
    <scope>NUCLEOTIDE SEQUENCE</scope>
    <source>
        <strain evidence="3">JEL0513</strain>
    </source>
</reference>
<organism evidence="3 4">
    <name type="scientific">Physocladia obscura</name>
    <dbReference type="NCBI Taxonomy" id="109957"/>
    <lineage>
        <taxon>Eukaryota</taxon>
        <taxon>Fungi</taxon>
        <taxon>Fungi incertae sedis</taxon>
        <taxon>Chytridiomycota</taxon>
        <taxon>Chytridiomycota incertae sedis</taxon>
        <taxon>Chytridiomycetes</taxon>
        <taxon>Chytridiales</taxon>
        <taxon>Chytriomycetaceae</taxon>
        <taxon>Physocladia</taxon>
    </lineage>
</organism>
<protein>
    <submittedName>
        <fullName evidence="3">Uncharacterized protein</fullName>
    </submittedName>
</protein>
<evidence type="ECO:0000313" key="3">
    <source>
        <dbReference type="EMBL" id="KAJ3125679.1"/>
    </source>
</evidence>
<dbReference type="AlphaFoldDB" id="A0AAD5XIR6"/>
<name>A0AAD5XIR6_9FUNG</name>
<keyword evidence="2" id="KW-0472">Membrane</keyword>
<gene>
    <name evidence="3" type="ORF">HK100_010659</name>
</gene>
<proteinExistence type="predicted"/>
<keyword evidence="4" id="KW-1185">Reference proteome</keyword>
<keyword evidence="2" id="KW-1133">Transmembrane helix</keyword>
<sequence>MAALASVTSDNSLTCDCSCGTVKVTIGEQICGVTFGGGVVANATASTTVSTAATTTTDTTAQLSCITICKCYCNADLAPSNLPSPSTTIAVWFGVSSATAILILLVYLYGRVVYFRNTTPEQRRQEQLEGRIQSLFVPSRDSPAAVEALPVYQDPLPAYQKTAQTEHNERDAERNTTDGPIV</sequence>
<keyword evidence="2" id="KW-0812">Transmembrane</keyword>
<dbReference type="Proteomes" id="UP001211907">
    <property type="component" value="Unassembled WGS sequence"/>
</dbReference>
<dbReference type="EMBL" id="JADGJH010000597">
    <property type="protein sequence ID" value="KAJ3125679.1"/>
    <property type="molecule type" value="Genomic_DNA"/>
</dbReference>
<comment type="caution">
    <text evidence="3">The sequence shown here is derived from an EMBL/GenBank/DDBJ whole genome shotgun (WGS) entry which is preliminary data.</text>
</comment>
<feature type="transmembrane region" description="Helical" evidence="2">
    <location>
        <begin position="89"/>
        <end position="109"/>
    </location>
</feature>
<feature type="region of interest" description="Disordered" evidence="1">
    <location>
        <begin position="159"/>
        <end position="182"/>
    </location>
</feature>
<accession>A0AAD5XIR6</accession>
<evidence type="ECO:0000256" key="2">
    <source>
        <dbReference type="SAM" id="Phobius"/>
    </source>
</evidence>